<evidence type="ECO:0000256" key="1">
    <source>
        <dbReference type="SAM" id="MobiDB-lite"/>
    </source>
</evidence>
<name>A0A892I9S9_9BURK</name>
<gene>
    <name evidence="2" type="ORF">I6K02_23535</name>
</gene>
<dbReference type="GeneID" id="93129389"/>
<proteinExistence type="predicted"/>
<reference evidence="2 3" key="1">
    <citation type="submission" date="2021-02" db="EMBL/GenBank/DDBJ databases">
        <title>FDA dAtabase for Regulatory Grade micrObial Sequences (FDA-ARGOS): Supporting development and validation of Infectious Disease Dx tests.</title>
        <authorList>
            <person name="Minogue T."/>
            <person name="Wolcott M."/>
            <person name="Wasieloski L."/>
            <person name="Aguilar W."/>
            <person name="Moore D."/>
            <person name="Jaissle J."/>
            <person name="Tallon L."/>
            <person name="Sadzewicz L."/>
            <person name="Zhao X."/>
            <person name="Boylan J."/>
            <person name="Ott S."/>
            <person name="Bowen H."/>
            <person name="Vavikolanu K."/>
            <person name="Mehta A."/>
            <person name="Aluvathingal J."/>
            <person name="Nadendla S."/>
            <person name="Yan Y."/>
            <person name="Sichtig H."/>
        </authorList>
    </citation>
    <scope>NUCLEOTIDE SEQUENCE [LARGE SCALE GENOMIC DNA]</scope>
    <source>
        <strain evidence="2 3">FDAARGOS_1272</strain>
    </source>
</reference>
<keyword evidence="3" id="KW-1185">Reference proteome</keyword>
<protein>
    <submittedName>
        <fullName evidence="2">Uncharacterized protein</fullName>
    </submittedName>
</protein>
<feature type="region of interest" description="Disordered" evidence="1">
    <location>
        <begin position="29"/>
        <end position="71"/>
    </location>
</feature>
<dbReference type="Proteomes" id="UP000625568">
    <property type="component" value="Chromosome 2"/>
</dbReference>
<accession>A0A892I9S9</accession>
<sequence length="104" mass="11399">MRKENGKPRRTVPQPKSPIRFSRFARIRATTNRPRIDMPSAPPLPAAPQRDPAVRNIPVSSNGAVPFHLKGSPGMSTFDLRSCMRRRTAGIAFVALSPAALRIG</sequence>
<evidence type="ECO:0000313" key="2">
    <source>
        <dbReference type="EMBL" id="QRO79512.1"/>
    </source>
</evidence>
<dbReference type="RefSeq" id="WP_035974517.1">
    <property type="nucleotide sequence ID" value="NZ_CABVPR010000002.1"/>
</dbReference>
<dbReference type="AlphaFoldDB" id="A0A892I9S9"/>
<organism evidence="2 3">
    <name type="scientific">Burkholderia dolosa</name>
    <dbReference type="NCBI Taxonomy" id="152500"/>
    <lineage>
        <taxon>Bacteria</taxon>
        <taxon>Pseudomonadati</taxon>
        <taxon>Pseudomonadota</taxon>
        <taxon>Betaproteobacteria</taxon>
        <taxon>Burkholderiales</taxon>
        <taxon>Burkholderiaceae</taxon>
        <taxon>Burkholderia</taxon>
        <taxon>Burkholderia cepacia complex</taxon>
    </lineage>
</organism>
<evidence type="ECO:0000313" key="3">
    <source>
        <dbReference type="Proteomes" id="UP000625568"/>
    </source>
</evidence>
<dbReference type="EMBL" id="CP069483">
    <property type="protein sequence ID" value="QRO79512.1"/>
    <property type="molecule type" value="Genomic_DNA"/>
</dbReference>